<evidence type="ECO:0000256" key="3">
    <source>
        <dbReference type="ARBA" id="ARBA00022448"/>
    </source>
</evidence>
<comment type="caution">
    <text evidence="10">The sequence shown here is derived from an EMBL/GenBank/DDBJ whole genome shotgun (WGS) entry which is preliminary data.</text>
</comment>
<accession>A0ABR4XNI3</accession>
<evidence type="ECO:0000256" key="5">
    <source>
        <dbReference type="ARBA" id="ARBA00022989"/>
    </source>
</evidence>
<evidence type="ECO:0000256" key="2">
    <source>
        <dbReference type="ARBA" id="ARBA00008114"/>
    </source>
</evidence>
<dbReference type="NCBIfam" id="TIGR01297">
    <property type="entry name" value="CDF"/>
    <property type="match status" value="1"/>
</dbReference>
<dbReference type="SUPFAM" id="SSF160240">
    <property type="entry name" value="Cation efflux protein cytoplasmic domain-like"/>
    <property type="match status" value="1"/>
</dbReference>
<evidence type="ECO:0000313" key="10">
    <source>
        <dbReference type="EMBL" id="KGN92839.1"/>
    </source>
</evidence>
<dbReference type="RefSeq" id="WP_036789356.1">
    <property type="nucleotide sequence ID" value="NZ_JQZV01000006.1"/>
</dbReference>
<evidence type="ECO:0000256" key="4">
    <source>
        <dbReference type="ARBA" id="ARBA00022692"/>
    </source>
</evidence>
<evidence type="ECO:0000256" key="1">
    <source>
        <dbReference type="ARBA" id="ARBA00004141"/>
    </source>
</evidence>
<sequence length="315" mass="34562">MNAVERKKEIYKVTLIGAIGNVILPVVKGVIGVLSNSGALIADAVHSATDLLTDAVVLFCARIAAKPSDDDHAYGHGKYEVIASALISLSLLVVGAFILAKSVEELYRYFLEGVMIEKPGAIAIWAALLSVVAKEILFRYTIRVAHRVNSSAVAANAWHHRSDALSSVGVLVGLSAAYFLGEGARFMEPVSAIFVAVLIIKVGMEIGMNSLRELSEKALPSETEQKIRKMVESVEGVSNPHNLRTRRVGQRIAIEVDIMVDGQMTVERAHHLTELIEAILRKEYGEETHIIIHVEPNEATLNNKYEREYESRQNL</sequence>
<dbReference type="Gene3D" id="3.30.70.1350">
    <property type="entry name" value="Cation efflux protein, cytoplasmic domain"/>
    <property type="match status" value="1"/>
</dbReference>
<dbReference type="InterPro" id="IPR036837">
    <property type="entry name" value="Cation_efflux_CTD_sf"/>
</dbReference>
<dbReference type="PANTHER" id="PTHR43840:SF15">
    <property type="entry name" value="MITOCHONDRIAL METAL TRANSPORTER 1-RELATED"/>
    <property type="match status" value="1"/>
</dbReference>
<dbReference type="Pfam" id="PF16916">
    <property type="entry name" value="ZT_dimer"/>
    <property type="match status" value="1"/>
</dbReference>
<gene>
    <name evidence="10" type="ORF">HQ43_02875</name>
</gene>
<dbReference type="InterPro" id="IPR050291">
    <property type="entry name" value="CDF_Transporter"/>
</dbReference>
<keyword evidence="3" id="KW-0813">Transport</keyword>
<organism evidence="10 11">
    <name type="scientific">Porphyromonas canoris</name>
    <dbReference type="NCBI Taxonomy" id="36875"/>
    <lineage>
        <taxon>Bacteria</taxon>
        <taxon>Pseudomonadati</taxon>
        <taxon>Bacteroidota</taxon>
        <taxon>Bacteroidia</taxon>
        <taxon>Bacteroidales</taxon>
        <taxon>Porphyromonadaceae</taxon>
        <taxon>Porphyromonas</taxon>
    </lineage>
</organism>
<dbReference type="InterPro" id="IPR027469">
    <property type="entry name" value="Cation_efflux_TMD_sf"/>
</dbReference>
<dbReference type="InterPro" id="IPR002524">
    <property type="entry name" value="Cation_efflux"/>
</dbReference>
<dbReference type="InterPro" id="IPR027470">
    <property type="entry name" value="Cation_efflux_CTD"/>
</dbReference>
<evidence type="ECO:0008006" key="12">
    <source>
        <dbReference type="Google" id="ProtNLM"/>
    </source>
</evidence>
<comment type="subcellular location">
    <subcellularLocation>
        <location evidence="1">Membrane</location>
        <topology evidence="1">Multi-pass membrane protein</topology>
    </subcellularLocation>
</comment>
<dbReference type="Pfam" id="PF01545">
    <property type="entry name" value="Cation_efflux"/>
    <property type="match status" value="1"/>
</dbReference>
<evidence type="ECO:0000313" key="11">
    <source>
        <dbReference type="Proteomes" id="UP000030101"/>
    </source>
</evidence>
<dbReference type="SUPFAM" id="SSF161111">
    <property type="entry name" value="Cation efflux protein transmembrane domain-like"/>
    <property type="match status" value="1"/>
</dbReference>
<dbReference type="Gene3D" id="1.20.1510.10">
    <property type="entry name" value="Cation efflux protein transmembrane domain"/>
    <property type="match status" value="1"/>
</dbReference>
<proteinExistence type="inferred from homology"/>
<keyword evidence="6 7" id="KW-0472">Membrane</keyword>
<protein>
    <recommendedName>
        <fullName evidence="12">Cation diffusion facilitator family transporter</fullName>
    </recommendedName>
</protein>
<dbReference type="PANTHER" id="PTHR43840">
    <property type="entry name" value="MITOCHONDRIAL METAL TRANSPORTER 1-RELATED"/>
    <property type="match status" value="1"/>
</dbReference>
<evidence type="ECO:0000259" key="8">
    <source>
        <dbReference type="Pfam" id="PF01545"/>
    </source>
</evidence>
<dbReference type="InterPro" id="IPR058533">
    <property type="entry name" value="Cation_efflux_TM"/>
</dbReference>
<reference evidence="10 11" key="1">
    <citation type="submission" date="2014-08" db="EMBL/GenBank/DDBJ databases">
        <title>Porphyromonas canoris strain:OH2762 Genome sequencing.</title>
        <authorList>
            <person name="Wallis C."/>
            <person name="Deusch O."/>
            <person name="O'Flynn C."/>
            <person name="Davis I."/>
            <person name="Jospin G."/>
            <person name="Darling A.E."/>
            <person name="Coil D.A."/>
            <person name="Alexiev A."/>
            <person name="Horsfall A."/>
            <person name="Kirkwood N."/>
            <person name="Harris S."/>
            <person name="Eisen J.A."/>
        </authorList>
    </citation>
    <scope>NUCLEOTIDE SEQUENCE [LARGE SCALE GENOMIC DNA]</scope>
    <source>
        <strain evidence="11">COT-108 OH2762</strain>
    </source>
</reference>
<keyword evidence="4 7" id="KW-0812">Transmembrane</keyword>
<feature type="domain" description="Cation efflux protein transmembrane" evidence="8">
    <location>
        <begin position="15"/>
        <end position="214"/>
    </location>
</feature>
<name>A0ABR4XNI3_9PORP</name>
<evidence type="ECO:0000259" key="9">
    <source>
        <dbReference type="Pfam" id="PF16916"/>
    </source>
</evidence>
<dbReference type="EMBL" id="JQZV01000006">
    <property type="protein sequence ID" value="KGN92839.1"/>
    <property type="molecule type" value="Genomic_DNA"/>
</dbReference>
<evidence type="ECO:0000256" key="7">
    <source>
        <dbReference type="SAM" id="Phobius"/>
    </source>
</evidence>
<feature type="domain" description="Cation efflux protein cytoplasmic" evidence="9">
    <location>
        <begin position="219"/>
        <end position="296"/>
    </location>
</feature>
<keyword evidence="5 7" id="KW-1133">Transmembrane helix</keyword>
<comment type="similarity">
    <text evidence="2">Belongs to the cation diffusion facilitator (CDF) transporter (TC 2.A.4) family.</text>
</comment>
<dbReference type="Proteomes" id="UP000030101">
    <property type="component" value="Unassembled WGS sequence"/>
</dbReference>
<evidence type="ECO:0000256" key="6">
    <source>
        <dbReference type="ARBA" id="ARBA00023136"/>
    </source>
</evidence>
<feature type="transmembrane region" description="Helical" evidence="7">
    <location>
        <begin position="120"/>
        <end position="142"/>
    </location>
</feature>
<keyword evidence="11" id="KW-1185">Reference proteome</keyword>
<feature type="transmembrane region" description="Helical" evidence="7">
    <location>
        <begin position="81"/>
        <end position="100"/>
    </location>
</feature>